<proteinExistence type="predicted"/>
<keyword evidence="1" id="KW-0812">Transmembrane</keyword>
<keyword evidence="1" id="KW-1133">Transmembrane helix</keyword>
<keyword evidence="1" id="KW-0472">Membrane</keyword>
<evidence type="ECO:0000313" key="2">
    <source>
        <dbReference type="EMBL" id="KAK5637784.1"/>
    </source>
</evidence>
<gene>
    <name evidence="2" type="ORF">RI129_000033</name>
</gene>
<evidence type="ECO:0000256" key="1">
    <source>
        <dbReference type="SAM" id="Phobius"/>
    </source>
</evidence>
<evidence type="ECO:0000313" key="3">
    <source>
        <dbReference type="Proteomes" id="UP001329430"/>
    </source>
</evidence>
<dbReference type="Proteomes" id="UP001329430">
    <property type="component" value="Unassembled WGS sequence"/>
</dbReference>
<accession>A0AAN7V5F4</accession>
<organism evidence="2 3">
    <name type="scientific">Pyrocoelia pectoralis</name>
    <dbReference type="NCBI Taxonomy" id="417401"/>
    <lineage>
        <taxon>Eukaryota</taxon>
        <taxon>Metazoa</taxon>
        <taxon>Ecdysozoa</taxon>
        <taxon>Arthropoda</taxon>
        <taxon>Hexapoda</taxon>
        <taxon>Insecta</taxon>
        <taxon>Pterygota</taxon>
        <taxon>Neoptera</taxon>
        <taxon>Endopterygota</taxon>
        <taxon>Coleoptera</taxon>
        <taxon>Polyphaga</taxon>
        <taxon>Elateriformia</taxon>
        <taxon>Elateroidea</taxon>
        <taxon>Lampyridae</taxon>
        <taxon>Lampyrinae</taxon>
        <taxon>Pyrocoelia</taxon>
    </lineage>
</organism>
<comment type="caution">
    <text evidence="2">The sequence shown here is derived from an EMBL/GenBank/DDBJ whole genome shotgun (WGS) entry which is preliminary data.</text>
</comment>
<feature type="transmembrane region" description="Helical" evidence="1">
    <location>
        <begin position="6"/>
        <end position="27"/>
    </location>
</feature>
<keyword evidence="3" id="KW-1185">Reference proteome</keyword>
<dbReference type="AlphaFoldDB" id="A0AAN7V5F4"/>
<reference evidence="2 3" key="1">
    <citation type="journal article" date="2024" name="Insects">
        <title>An Improved Chromosome-Level Genome Assembly of the Firefly Pyrocoelia pectoralis.</title>
        <authorList>
            <person name="Fu X."/>
            <person name="Meyer-Rochow V.B."/>
            <person name="Ballantyne L."/>
            <person name="Zhu X."/>
        </authorList>
    </citation>
    <scope>NUCLEOTIDE SEQUENCE [LARGE SCALE GENOMIC DNA]</scope>
    <source>
        <strain evidence="2">XCY_ONT2</strain>
    </source>
</reference>
<dbReference type="EMBL" id="JAVRBK010000125">
    <property type="protein sequence ID" value="KAK5637784.1"/>
    <property type="molecule type" value="Genomic_DNA"/>
</dbReference>
<sequence>MYKVYLNYVSVYWVMIYKFFNLTVFFLEKLKKNMGDKFEISSLEKSGMNWKWPEREDILVYEKHEIKSSIKTPVHINSRDCYYVPEMTRYSLFSI</sequence>
<protein>
    <submittedName>
        <fullName evidence="2">Uncharacterized protein</fullName>
    </submittedName>
</protein>
<name>A0AAN7V5F4_9COLE</name>